<dbReference type="InterPro" id="IPR006311">
    <property type="entry name" value="TAT_signal"/>
</dbReference>
<dbReference type="PROSITE" id="PS51318">
    <property type="entry name" value="TAT"/>
    <property type="match status" value="1"/>
</dbReference>
<evidence type="ECO:0000256" key="3">
    <source>
        <dbReference type="ARBA" id="ARBA00022505"/>
    </source>
</evidence>
<dbReference type="InterPro" id="IPR006963">
    <property type="entry name" value="Mopterin_OxRdtase_4Fe-4S_dom"/>
</dbReference>
<dbReference type="InterPro" id="IPR006657">
    <property type="entry name" value="MoPterin_dinucl-bd_dom"/>
</dbReference>
<evidence type="ECO:0000256" key="5">
    <source>
        <dbReference type="ARBA" id="ARBA00022729"/>
    </source>
</evidence>
<reference evidence="12" key="1">
    <citation type="submission" date="2016-10" db="EMBL/GenBank/DDBJ databases">
        <authorList>
            <person name="Varghese N."/>
        </authorList>
    </citation>
    <scope>NUCLEOTIDE SEQUENCE [LARGE SCALE GENOMIC DNA]</scope>
    <source>
        <strain evidence="12">DSM 21843</strain>
    </source>
</reference>
<keyword evidence="7" id="KW-0408">Iron</keyword>
<dbReference type="Pfam" id="PF04879">
    <property type="entry name" value="Molybdop_Fe4S4"/>
    <property type="match status" value="1"/>
</dbReference>
<evidence type="ECO:0000313" key="11">
    <source>
        <dbReference type="EMBL" id="SEO54535.1"/>
    </source>
</evidence>
<dbReference type="SMART" id="SM00926">
    <property type="entry name" value="Molybdop_Fe4S4"/>
    <property type="match status" value="1"/>
</dbReference>
<evidence type="ECO:0000256" key="4">
    <source>
        <dbReference type="ARBA" id="ARBA00022723"/>
    </source>
</evidence>
<dbReference type="SUPFAM" id="SSF50692">
    <property type="entry name" value="ADC-like"/>
    <property type="match status" value="1"/>
</dbReference>
<feature type="domain" description="4Fe-4S Mo/W bis-MGD-type" evidence="10">
    <location>
        <begin position="46"/>
        <end position="102"/>
    </location>
</feature>
<dbReference type="Gene3D" id="2.20.25.90">
    <property type="entry name" value="ADC-like domains"/>
    <property type="match status" value="1"/>
</dbReference>
<evidence type="ECO:0000259" key="10">
    <source>
        <dbReference type="PROSITE" id="PS51669"/>
    </source>
</evidence>
<sequence length="724" mass="74788">MQDTTITRRGFLATAAGAAVATAAVGASRSAWDQAFGVNYHSDEDVREVHSTCYGCGANCGFTAYVNKGKLGKVIGDAENPSAAGKLCAIGYAYPRVAEGEDRLVEPLKRNAQGGFDPITWDQAFGEIAARIGGMEPQELAFIGDGRPTSSFYGKRLMWALGSANVYTDDAAHSLSRKAGTYAAIGAEGYTPDVEHSQMTLLVCDGALDGMRPAHIAALETARQNGARIVMAGPVQSGDTRFASEWLGIKPGSQLALVLALSAELLRDGYDKAFVDAQGAGFDEYRAAVSSYGAKWAEGVTGLPEDSIERLAAELRNAAPACSVSLGFREGNGALYGNSGELARATALLNALLGCYNQKGGALVDVCVRPGELDGIEAVAAPNAQRVGDVDYPLAAQVGGSSAVALKAAHEGALHGVIFCETDYAADASSPSYVRSAIEGCDLSVYVGTELCETAQACQYVLPDVSYLERADLPSFVDGPVPSVVTHGAAIDVLHAGTKPLDEIFGGLAKACGVGDAFDFSLEDVARAQLESVGVSYDGAASVGTVSLAEDAVTYGELPVWGTPSGKIEFASDTCKAADLSASPMWVEPTHVLADGQLALASGALPVNAGGLAADDDAIAMLISKYDLSRVWLNEADAKRLGIADGDTVTLANQSDLTARVRVTNRVVPGAVFVPEGFGRTSSGEAHAKGVGVNVADLVPFAVEAAYGSGMVRDAVLTVQKAGA</sequence>
<protein>
    <submittedName>
        <fullName evidence="11">Thiosulfate reductase / polysulfide reductase chain A</fullName>
    </submittedName>
</protein>
<dbReference type="PANTHER" id="PTHR43742">
    <property type="entry name" value="TRIMETHYLAMINE-N-OXIDE REDUCTASE"/>
    <property type="match status" value="1"/>
</dbReference>
<keyword evidence="12" id="KW-1185">Reference proteome</keyword>
<keyword evidence="6" id="KW-0560">Oxidoreductase</keyword>
<feature type="signal peptide" evidence="9">
    <location>
        <begin position="1"/>
        <end position="23"/>
    </location>
</feature>
<dbReference type="Gene3D" id="3.30.2070.10">
    <property type="entry name" value="Formate dehydrogenase/DMSO reductase"/>
    <property type="match status" value="1"/>
</dbReference>
<dbReference type="GO" id="GO:0051539">
    <property type="term" value="F:4 iron, 4 sulfur cluster binding"/>
    <property type="evidence" value="ECO:0007669"/>
    <property type="project" value="UniProtKB-KW"/>
</dbReference>
<evidence type="ECO:0000256" key="9">
    <source>
        <dbReference type="SAM" id="SignalP"/>
    </source>
</evidence>
<proteinExistence type="inferred from homology"/>
<dbReference type="InterPro" id="IPR050612">
    <property type="entry name" value="Prok_Mopterin_Oxidored"/>
</dbReference>
<dbReference type="PANTHER" id="PTHR43742:SF9">
    <property type="entry name" value="TETRATHIONATE REDUCTASE SUBUNIT A"/>
    <property type="match status" value="1"/>
</dbReference>
<dbReference type="InterPro" id="IPR006656">
    <property type="entry name" value="Mopterin_OxRdtase"/>
</dbReference>
<dbReference type="RefSeq" id="WP_066663936.1">
    <property type="nucleotide sequence ID" value="NZ_CP011402.1"/>
</dbReference>
<dbReference type="Gene3D" id="2.40.40.20">
    <property type="match status" value="1"/>
</dbReference>
<dbReference type="KEGG" id="ddt:AAY81_08500"/>
<dbReference type="SUPFAM" id="SSF53706">
    <property type="entry name" value="Formate dehydrogenase/DMSO reductase, domains 1-3"/>
    <property type="match status" value="1"/>
</dbReference>
<dbReference type="Gene3D" id="3.40.228.10">
    <property type="entry name" value="Dimethylsulfoxide Reductase, domain 2"/>
    <property type="match status" value="1"/>
</dbReference>
<evidence type="ECO:0000313" key="12">
    <source>
        <dbReference type="Proteomes" id="UP000182975"/>
    </source>
</evidence>
<dbReference type="GO" id="GO:0046872">
    <property type="term" value="F:metal ion binding"/>
    <property type="evidence" value="ECO:0007669"/>
    <property type="project" value="UniProtKB-KW"/>
</dbReference>
<organism evidence="11 12">
    <name type="scientific">Denitrobacterium detoxificans</name>
    <dbReference type="NCBI Taxonomy" id="79604"/>
    <lineage>
        <taxon>Bacteria</taxon>
        <taxon>Bacillati</taxon>
        <taxon>Actinomycetota</taxon>
        <taxon>Coriobacteriia</taxon>
        <taxon>Eggerthellales</taxon>
        <taxon>Eggerthellaceae</taxon>
        <taxon>Denitrobacterium</taxon>
    </lineage>
</organism>
<keyword evidence="8" id="KW-0411">Iron-sulfur</keyword>
<dbReference type="PROSITE" id="PS51669">
    <property type="entry name" value="4FE4S_MOW_BIS_MGD"/>
    <property type="match status" value="1"/>
</dbReference>
<dbReference type="STRING" id="79604.AAY81_08500"/>
<dbReference type="GO" id="GO:0016491">
    <property type="term" value="F:oxidoreductase activity"/>
    <property type="evidence" value="ECO:0007669"/>
    <property type="project" value="UniProtKB-KW"/>
</dbReference>
<evidence type="ECO:0000256" key="1">
    <source>
        <dbReference type="ARBA" id="ARBA00010312"/>
    </source>
</evidence>
<dbReference type="Pfam" id="PF01568">
    <property type="entry name" value="Molydop_binding"/>
    <property type="match status" value="1"/>
</dbReference>
<dbReference type="PATRIC" id="fig|79604.3.peg.1704"/>
<evidence type="ECO:0000256" key="8">
    <source>
        <dbReference type="ARBA" id="ARBA00023014"/>
    </source>
</evidence>
<keyword evidence="5 9" id="KW-0732">Signal</keyword>
<evidence type="ECO:0000256" key="6">
    <source>
        <dbReference type="ARBA" id="ARBA00023002"/>
    </source>
</evidence>
<dbReference type="EMBL" id="FOEC01000002">
    <property type="protein sequence ID" value="SEO54535.1"/>
    <property type="molecule type" value="Genomic_DNA"/>
</dbReference>
<keyword evidence="3" id="KW-0500">Molybdenum</keyword>
<dbReference type="Proteomes" id="UP000182975">
    <property type="component" value="Unassembled WGS sequence"/>
</dbReference>
<dbReference type="GO" id="GO:0043546">
    <property type="term" value="F:molybdopterin cofactor binding"/>
    <property type="evidence" value="ECO:0007669"/>
    <property type="project" value="InterPro"/>
</dbReference>
<keyword evidence="4" id="KW-0479">Metal-binding</keyword>
<comment type="similarity">
    <text evidence="1">Belongs to the prokaryotic molybdopterin-containing oxidoreductase family.</text>
</comment>
<evidence type="ECO:0000256" key="7">
    <source>
        <dbReference type="ARBA" id="ARBA00023004"/>
    </source>
</evidence>
<dbReference type="Gene3D" id="3.40.50.740">
    <property type="match status" value="1"/>
</dbReference>
<dbReference type="Pfam" id="PF00384">
    <property type="entry name" value="Molybdopterin"/>
    <property type="match status" value="1"/>
</dbReference>
<accession>A0A172RZH2</accession>
<dbReference type="AlphaFoldDB" id="A0A172RZH2"/>
<evidence type="ECO:0000256" key="2">
    <source>
        <dbReference type="ARBA" id="ARBA00022485"/>
    </source>
</evidence>
<dbReference type="InterPro" id="IPR009010">
    <property type="entry name" value="Asp_de-COase-like_dom_sf"/>
</dbReference>
<feature type="chain" id="PRO_5038523465" evidence="9">
    <location>
        <begin position="24"/>
        <end position="724"/>
    </location>
</feature>
<name>A0A172RZH2_9ACTN</name>
<keyword evidence="2" id="KW-0004">4Fe-4S</keyword>
<gene>
    <name evidence="11" type="ORF">SAMN02910314_00517</name>
</gene>